<dbReference type="GO" id="GO:0008017">
    <property type="term" value="F:microtubule binding"/>
    <property type="evidence" value="ECO:0007669"/>
    <property type="project" value="InterPro"/>
</dbReference>
<sequence length="647" mass="74613">MNPAVVKKTQESLGKVIKKPQLTEKYLSKPPFRYLHDIFTEVIRTTGFMKGLYSDTEMKSENIQDKEAKMLFLQKAVDVVALVSGSALTVRPARVVAGQEPEKTNELLQTMAACCLKKLSSEDAVRRVLSGEKPGSGSNRTQREEKKEEGAEGRSRREKGEEKNGEQRKKERERKERKEERGEERERKERREERGDERERKERRRREEMKERGRRGGRREETRRRGEKGGKRERRAKTKLARPTERKRVTGKRRERNTERERRRRRESGGEERRSRTEDPNPEKKKKLRLRQFEPSEPHSQRRRSSRTLSGLPPPRYGGFFPSPARPYVRAGRGRRSMPLSSHELLGMIADLEGMHQRNRSSSRTMGKEHQEENVTGIFTFKKYCFIKSCSLHTQLSDHQHSHALYTHNCLTTVMTSSAKVSSVILDGKHAEEEENDEDGQFLVQEDQTAAAEAPQTQTVSSEAAADASHGKLSYLVHIHVRFPSLVFSLILCLMCVCAGGLVKKILETKKYYEDSPSAAKAQTSSPLVQKTQQALVQREMERLRSSVQSLCRSALPLGKIMDYIQEDVDSMNAELQQWRSENRRHAQELQEEHRLTQGALLPLQALLQELDSQMQEQQSQICVLRCSVLKNEQKIQRMLTGLQHQH</sequence>
<feature type="coiled-coil region" evidence="10">
    <location>
        <begin position="562"/>
        <end position="596"/>
    </location>
</feature>
<feature type="domain" description="TRAF3-interacting protein 1 C-terminal" evidence="14">
    <location>
        <begin position="500"/>
        <end position="641"/>
    </location>
</feature>
<dbReference type="GO" id="GO:0030992">
    <property type="term" value="C:intraciliary transport particle B"/>
    <property type="evidence" value="ECO:0007669"/>
    <property type="project" value="TreeGrafter"/>
</dbReference>
<protein>
    <recommendedName>
        <fullName evidence="9">TRAF3-interacting protein 1</fullName>
    </recommendedName>
</protein>
<dbReference type="Proteomes" id="UP001460270">
    <property type="component" value="Unassembled WGS sequence"/>
</dbReference>
<dbReference type="InterPro" id="IPR041476">
    <property type="entry name" value="TRAF3IP1_C"/>
</dbReference>
<keyword evidence="7" id="KW-0966">Cell projection</keyword>
<feature type="compositionally biased region" description="Basic residues" evidence="11">
    <location>
        <begin position="231"/>
        <end position="240"/>
    </location>
</feature>
<keyword evidence="12" id="KW-0472">Membrane</keyword>
<dbReference type="GO" id="GO:0048513">
    <property type="term" value="P:animal organ development"/>
    <property type="evidence" value="ECO:0007669"/>
    <property type="project" value="UniProtKB-ARBA"/>
</dbReference>
<evidence type="ECO:0000256" key="2">
    <source>
        <dbReference type="ARBA" id="ARBA00004430"/>
    </source>
</evidence>
<dbReference type="PANTHER" id="PTHR31363:SF0">
    <property type="entry name" value="TRAF3-INTERACTING PROTEIN 1"/>
    <property type="match status" value="1"/>
</dbReference>
<proteinExistence type="inferred from homology"/>
<feature type="region of interest" description="Disordered" evidence="11">
    <location>
        <begin position="128"/>
        <end position="324"/>
    </location>
</feature>
<keyword evidence="6" id="KW-0206">Cytoskeleton</keyword>
<dbReference type="GO" id="GO:0042073">
    <property type="term" value="P:intraciliary transport"/>
    <property type="evidence" value="ECO:0007669"/>
    <property type="project" value="TreeGrafter"/>
</dbReference>
<gene>
    <name evidence="15" type="ORF">WMY93_032044</name>
</gene>
<dbReference type="GO" id="GO:0036064">
    <property type="term" value="C:ciliary basal body"/>
    <property type="evidence" value="ECO:0007669"/>
    <property type="project" value="TreeGrafter"/>
</dbReference>
<evidence type="ECO:0000256" key="9">
    <source>
        <dbReference type="ARBA" id="ARBA00070492"/>
    </source>
</evidence>
<dbReference type="EMBL" id="JBBPFD010000709">
    <property type="protein sequence ID" value="KAK7877243.1"/>
    <property type="molecule type" value="Genomic_DNA"/>
</dbReference>
<evidence type="ECO:0000256" key="5">
    <source>
        <dbReference type="ARBA" id="ARBA00023054"/>
    </source>
</evidence>
<feature type="compositionally biased region" description="Basic and acidic residues" evidence="11">
    <location>
        <begin position="256"/>
        <end position="283"/>
    </location>
</feature>
<dbReference type="AlphaFoldDB" id="A0AAW0MGJ2"/>
<reference evidence="16" key="1">
    <citation type="submission" date="2024-04" db="EMBL/GenBank/DDBJ databases">
        <title>Salinicola lusitanus LLJ914,a marine bacterium isolated from the Okinawa Trough.</title>
        <authorList>
            <person name="Li J."/>
        </authorList>
    </citation>
    <scope>NUCLEOTIDE SEQUENCE [LARGE SCALE GENOMIC DNA]</scope>
</reference>
<keyword evidence="4" id="KW-0970">Cilium biogenesis/degradation</keyword>
<dbReference type="InterPro" id="IPR018799">
    <property type="entry name" value="TRAF3IP1"/>
</dbReference>
<dbReference type="Gene3D" id="1.10.418.50">
    <property type="entry name" value="Microtubule-binding protein MIP-T3"/>
    <property type="match status" value="1"/>
</dbReference>
<evidence type="ECO:0000256" key="8">
    <source>
        <dbReference type="ARBA" id="ARBA00043971"/>
    </source>
</evidence>
<dbReference type="GO" id="GO:0005930">
    <property type="term" value="C:axoneme"/>
    <property type="evidence" value="ECO:0007669"/>
    <property type="project" value="UniProtKB-SubCell"/>
</dbReference>
<dbReference type="Pfam" id="PF17749">
    <property type="entry name" value="MIP-T3_C"/>
    <property type="match status" value="1"/>
</dbReference>
<dbReference type="GO" id="GO:0060271">
    <property type="term" value="P:cilium assembly"/>
    <property type="evidence" value="ECO:0007669"/>
    <property type="project" value="TreeGrafter"/>
</dbReference>
<evidence type="ECO:0000256" key="11">
    <source>
        <dbReference type="SAM" id="MobiDB-lite"/>
    </source>
</evidence>
<evidence type="ECO:0000313" key="15">
    <source>
        <dbReference type="EMBL" id="KAK7877243.1"/>
    </source>
</evidence>
<dbReference type="GO" id="GO:0070507">
    <property type="term" value="P:regulation of microtubule cytoskeleton organization"/>
    <property type="evidence" value="ECO:0007669"/>
    <property type="project" value="TreeGrafter"/>
</dbReference>
<evidence type="ECO:0000256" key="12">
    <source>
        <dbReference type="SAM" id="Phobius"/>
    </source>
</evidence>
<keyword evidence="3" id="KW-0963">Cytoplasm</keyword>
<keyword evidence="12" id="KW-0812">Transmembrane</keyword>
<evidence type="ECO:0000256" key="1">
    <source>
        <dbReference type="ARBA" id="ARBA00004120"/>
    </source>
</evidence>
<dbReference type="GO" id="GO:0048731">
    <property type="term" value="P:system development"/>
    <property type="evidence" value="ECO:0007669"/>
    <property type="project" value="UniProtKB-ARBA"/>
</dbReference>
<dbReference type="Pfam" id="PF10243">
    <property type="entry name" value="MIP-T3"/>
    <property type="match status" value="1"/>
</dbReference>
<keyword evidence="5 10" id="KW-0175">Coiled coil</keyword>
<feature type="transmembrane region" description="Helical" evidence="12">
    <location>
        <begin position="483"/>
        <end position="503"/>
    </location>
</feature>
<evidence type="ECO:0000256" key="10">
    <source>
        <dbReference type="SAM" id="Coils"/>
    </source>
</evidence>
<evidence type="ECO:0000256" key="3">
    <source>
        <dbReference type="ARBA" id="ARBA00022490"/>
    </source>
</evidence>
<organism evidence="15 16">
    <name type="scientific">Mugilogobius chulae</name>
    <name type="common">yellowstripe goby</name>
    <dbReference type="NCBI Taxonomy" id="88201"/>
    <lineage>
        <taxon>Eukaryota</taxon>
        <taxon>Metazoa</taxon>
        <taxon>Chordata</taxon>
        <taxon>Craniata</taxon>
        <taxon>Vertebrata</taxon>
        <taxon>Euteleostomi</taxon>
        <taxon>Actinopterygii</taxon>
        <taxon>Neopterygii</taxon>
        <taxon>Teleostei</taxon>
        <taxon>Neoteleostei</taxon>
        <taxon>Acanthomorphata</taxon>
        <taxon>Gobiaria</taxon>
        <taxon>Gobiiformes</taxon>
        <taxon>Gobioidei</taxon>
        <taxon>Gobiidae</taxon>
        <taxon>Gobionellinae</taxon>
        <taxon>Mugilogobius</taxon>
    </lineage>
</organism>
<comment type="caution">
    <text evidence="15">The sequence shown here is derived from an EMBL/GenBank/DDBJ whole genome shotgun (WGS) entry which is preliminary data.</text>
</comment>
<accession>A0AAW0MGJ2</accession>
<dbReference type="InterPro" id="IPR042576">
    <property type="entry name" value="TRAF3IP1_N_sf"/>
</dbReference>
<dbReference type="PANTHER" id="PTHR31363">
    <property type="entry name" value="TRAF3-INTERACTING PROTEIN 1"/>
    <property type="match status" value="1"/>
</dbReference>
<evidence type="ECO:0000256" key="7">
    <source>
        <dbReference type="ARBA" id="ARBA00023273"/>
    </source>
</evidence>
<dbReference type="FunFam" id="1.10.418.50:FF:000001">
    <property type="entry name" value="TRAF3-interacting protein 1 isoform X1"/>
    <property type="match status" value="1"/>
</dbReference>
<feature type="compositionally biased region" description="Basic and acidic residues" evidence="11">
    <location>
        <begin position="218"/>
        <end position="230"/>
    </location>
</feature>
<name>A0AAW0MGJ2_9GOBI</name>
<evidence type="ECO:0000259" key="13">
    <source>
        <dbReference type="Pfam" id="PF10243"/>
    </source>
</evidence>
<keyword evidence="16" id="KW-1185">Reference proteome</keyword>
<evidence type="ECO:0000259" key="14">
    <source>
        <dbReference type="Pfam" id="PF17749"/>
    </source>
</evidence>
<feature type="domain" description="TRAF3-interacting protein 1 N-terminal" evidence="13">
    <location>
        <begin position="5"/>
        <end position="116"/>
    </location>
</feature>
<evidence type="ECO:0000256" key="6">
    <source>
        <dbReference type="ARBA" id="ARBA00023212"/>
    </source>
</evidence>
<dbReference type="InterPro" id="IPR040468">
    <property type="entry name" value="TRAF3IP1_N"/>
</dbReference>
<feature type="compositionally biased region" description="Basic and acidic residues" evidence="11">
    <location>
        <begin position="141"/>
        <end position="211"/>
    </location>
</feature>
<comment type="subcellular location">
    <subcellularLocation>
        <location evidence="2">Cytoplasm</location>
        <location evidence="2">Cytoskeleton</location>
        <location evidence="2">Cilium axoneme</location>
    </subcellularLocation>
    <subcellularLocation>
        <location evidence="1">Cytoplasm</location>
        <location evidence="1">Cytoskeleton</location>
        <location evidence="1">Cilium basal body</location>
    </subcellularLocation>
</comment>
<comment type="similarity">
    <text evidence="8">Belongs to the TRAF3IP1 family.</text>
</comment>
<evidence type="ECO:0000313" key="16">
    <source>
        <dbReference type="Proteomes" id="UP001460270"/>
    </source>
</evidence>
<evidence type="ECO:0000256" key="4">
    <source>
        <dbReference type="ARBA" id="ARBA00022794"/>
    </source>
</evidence>
<feature type="compositionally biased region" description="Basic and acidic residues" evidence="11">
    <location>
        <begin position="291"/>
        <end position="300"/>
    </location>
</feature>
<keyword evidence="12" id="KW-1133">Transmembrane helix</keyword>